<evidence type="ECO:0000256" key="5">
    <source>
        <dbReference type="ARBA" id="ARBA00022691"/>
    </source>
</evidence>
<gene>
    <name evidence="6 7" type="primary">rsmG</name>
    <name evidence="7" type="ORF">AN619_27680</name>
</gene>
<dbReference type="EMBL" id="LOEE01000072">
    <property type="protein sequence ID" value="KXG73848.1"/>
    <property type="molecule type" value="Genomic_DNA"/>
</dbReference>
<dbReference type="NCBIfam" id="TIGR00138">
    <property type="entry name" value="rsmG_gidB"/>
    <property type="match status" value="1"/>
</dbReference>
<comment type="caution">
    <text evidence="7">The sequence shown here is derived from an EMBL/GenBank/DDBJ whole genome shotgun (WGS) entry which is preliminary data.</text>
</comment>
<dbReference type="FunFam" id="3.40.50.150:FF:000041">
    <property type="entry name" value="Ribosomal RNA small subunit methyltransferase G"/>
    <property type="match status" value="1"/>
</dbReference>
<feature type="binding site" evidence="6">
    <location>
        <position position="83"/>
    </location>
    <ligand>
        <name>S-adenosyl-L-methionine</name>
        <dbReference type="ChEBI" id="CHEBI:59789"/>
    </ligand>
</feature>
<comment type="caution">
    <text evidence="6">Lacks conserved residue(s) required for the propagation of feature annotation.</text>
</comment>
<comment type="subcellular location">
    <subcellularLocation>
        <location evidence="6">Cytoplasm</location>
    </subcellularLocation>
</comment>
<dbReference type="CDD" id="cd02440">
    <property type="entry name" value="AdoMet_MTases"/>
    <property type="match status" value="1"/>
</dbReference>
<dbReference type="Pfam" id="PF02527">
    <property type="entry name" value="GidB"/>
    <property type="match status" value="1"/>
</dbReference>
<dbReference type="Proteomes" id="UP000070456">
    <property type="component" value="Unassembled WGS sequence"/>
</dbReference>
<dbReference type="HAMAP" id="MF_00074">
    <property type="entry name" value="16SrRNA_methyltr_G"/>
    <property type="match status" value="1"/>
</dbReference>
<dbReference type="GO" id="GO:0070043">
    <property type="term" value="F:rRNA (guanine-N7-)-methyltransferase activity"/>
    <property type="evidence" value="ECO:0007669"/>
    <property type="project" value="UniProtKB-UniRule"/>
</dbReference>
<dbReference type="PANTHER" id="PTHR31760:SF0">
    <property type="entry name" value="S-ADENOSYL-L-METHIONINE-DEPENDENT METHYLTRANSFERASES SUPERFAMILY PROTEIN"/>
    <property type="match status" value="1"/>
</dbReference>
<keyword evidence="5 6" id="KW-0949">S-adenosyl-L-methionine</keyword>
<dbReference type="SUPFAM" id="SSF53335">
    <property type="entry name" value="S-adenosyl-L-methionine-dependent methyltransferases"/>
    <property type="match status" value="1"/>
</dbReference>
<dbReference type="InterPro" id="IPR003682">
    <property type="entry name" value="rRNA_ssu_MeTfrase_G"/>
</dbReference>
<dbReference type="Gene3D" id="3.40.50.150">
    <property type="entry name" value="Vaccinia Virus protein VP39"/>
    <property type="match status" value="1"/>
</dbReference>
<feature type="binding site" evidence="6">
    <location>
        <position position="148"/>
    </location>
    <ligand>
        <name>S-adenosyl-L-methionine</name>
        <dbReference type="ChEBI" id="CHEBI:59789"/>
    </ligand>
</feature>
<keyword evidence="8" id="KW-1185">Reference proteome</keyword>
<evidence type="ECO:0000256" key="2">
    <source>
        <dbReference type="ARBA" id="ARBA00022552"/>
    </source>
</evidence>
<evidence type="ECO:0000313" key="7">
    <source>
        <dbReference type="EMBL" id="KXG73848.1"/>
    </source>
</evidence>
<dbReference type="AlphaFoldDB" id="A0A140KZX3"/>
<accession>A0A140KZX3</accession>
<dbReference type="PATRIC" id="fig|520762.4.peg.3058"/>
<keyword evidence="1 6" id="KW-0963">Cytoplasm</keyword>
<protein>
    <recommendedName>
        <fullName evidence="6">Ribosomal RNA small subunit methyltransferase G</fullName>
        <ecNumber evidence="6">2.1.1.-</ecNumber>
    </recommendedName>
    <alternativeName>
        <fullName evidence="6">16S rRNA 7-methylguanosine methyltransferase</fullName>
        <shortName evidence="6">16S rRNA m7G methyltransferase</shortName>
    </alternativeName>
</protein>
<dbReference type="OrthoDB" id="9808773at2"/>
<name>A0A140KZX3_9FIRM</name>
<evidence type="ECO:0000256" key="3">
    <source>
        <dbReference type="ARBA" id="ARBA00022603"/>
    </source>
</evidence>
<keyword evidence="2 6" id="KW-0698">rRNA processing</keyword>
<organism evidence="7 8">
    <name type="scientific">Thermotalea metallivorans</name>
    <dbReference type="NCBI Taxonomy" id="520762"/>
    <lineage>
        <taxon>Bacteria</taxon>
        <taxon>Bacillati</taxon>
        <taxon>Bacillota</taxon>
        <taxon>Clostridia</taxon>
        <taxon>Peptostreptococcales</taxon>
        <taxon>Thermotaleaceae</taxon>
        <taxon>Thermotalea</taxon>
    </lineage>
</organism>
<dbReference type="RefSeq" id="WP_068557861.1">
    <property type="nucleotide sequence ID" value="NZ_LOEE01000072.1"/>
</dbReference>
<dbReference type="GO" id="GO:0005829">
    <property type="term" value="C:cytosol"/>
    <property type="evidence" value="ECO:0007669"/>
    <property type="project" value="TreeGrafter"/>
</dbReference>
<keyword evidence="4 6" id="KW-0808">Transferase</keyword>
<dbReference type="PANTHER" id="PTHR31760">
    <property type="entry name" value="S-ADENOSYL-L-METHIONINE-DEPENDENT METHYLTRANSFERASES SUPERFAMILY PROTEIN"/>
    <property type="match status" value="1"/>
</dbReference>
<reference evidence="7 8" key="1">
    <citation type="submission" date="2015-12" db="EMBL/GenBank/DDBJ databases">
        <title>Draft genome sequence of the thermoanaerobe Thermotalea metallivorans, an isolate from the runoff channel of the Great Artesian Basin, Australia.</title>
        <authorList>
            <person name="Patel B.K."/>
        </authorList>
    </citation>
    <scope>NUCLEOTIDE SEQUENCE [LARGE SCALE GENOMIC DNA]</scope>
    <source>
        <strain evidence="7 8">B2-1</strain>
    </source>
</reference>
<proteinExistence type="inferred from homology"/>
<evidence type="ECO:0000256" key="4">
    <source>
        <dbReference type="ARBA" id="ARBA00022679"/>
    </source>
</evidence>
<feature type="binding site" evidence="6">
    <location>
        <begin position="129"/>
        <end position="130"/>
    </location>
    <ligand>
        <name>S-adenosyl-L-methionine</name>
        <dbReference type="ChEBI" id="CHEBI:59789"/>
    </ligand>
</feature>
<dbReference type="EC" id="2.1.1.-" evidence="6"/>
<evidence type="ECO:0000256" key="6">
    <source>
        <dbReference type="HAMAP-Rule" id="MF_00074"/>
    </source>
</evidence>
<dbReference type="STRING" id="520762.AN619_27680"/>
<keyword evidence="3 6" id="KW-0489">Methyltransferase</keyword>
<evidence type="ECO:0000313" key="8">
    <source>
        <dbReference type="Proteomes" id="UP000070456"/>
    </source>
</evidence>
<feature type="binding site" evidence="6">
    <location>
        <position position="78"/>
    </location>
    <ligand>
        <name>S-adenosyl-L-methionine</name>
        <dbReference type="ChEBI" id="CHEBI:59789"/>
    </ligand>
</feature>
<sequence length="239" mass="27035">MNSMEILTEGAKALGLSLTDRQIHQFITYKELLLEWNEKMNLTAITDEKEIMMKHFLDSLSCASIDKLKSHVKIIDVGTGAGFPGIPLKIYYPDLSLTLLDSLNKRIHFLREVCSRLELSRVEFVHGRAEDFGANKHYREKYDIAVARAVAELNVLSEYCLPFVKVGGYFICQKGPSIDEEMERGKKAIELLGGKVVERKDILLPFSDITHNIVVIEKVKITPTKFPRKAGMPTKKPLA</sequence>
<dbReference type="PIRSF" id="PIRSF003078">
    <property type="entry name" value="GidB"/>
    <property type="match status" value="1"/>
</dbReference>
<comment type="function">
    <text evidence="6">Specifically methylates the N7 position of a guanine in 16S rRNA.</text>
</comment>
<evidence type="ECO:0000256" key="1">
    <source>
        <dbReference type="ARBA" id="ARBA00022490"/>
    </source>
</evidence>
<dbReference type="InterPro" id="IPR029063">
    <property type="entry name" value="SAM-dependent_MTases_sf"/>
</dbReference>
<comment type="similarity">
    <text evidence="6">Belongs to the methyltransferase superfamily. RNA methyltransferase RsmG family.</text>
</comment>